<feature type="compositionally biased region" description="Basic and acidic residues" evidence="1">
    <location>
        <begin position="1"/>
        <end position="24"/>
    </location>
</feature>
<organism evidence="2 3">
    <name type="scientific">Methylobacterium durans</name>
    <dbReference type="NCBI Taxonomy" id="2202825"/>
    <lineage>
        <taxon>Bacteria</taxon>
        <taxon>Pseudomonadati</taxon>
        <taxon>Pseudomonadota</taxon>
        <taxon>Alphaproteobacteria</taxon>
        <taxon>Hyphomicrobiales</taxon>
        <taxon>Methylobacteriaceae</taxon>
        <taxon>Methylobacterium</taxon>
    </lineage>
</organism>
<evidence type="ECO:0000256" key="1">
    <source>
        <dbReference type="SAM" id="MobiDB-lite"/>
    </source>
</evidence>
<evidence type="ECO:0000313" key="2">
    <source>
        <dbReference type="EMBL" id="AWN39543.1"/>
    </source>
</evidence>
<feature type="region of interest" description="Disordered" evidence="1">
    <location>
        <begin position="215"/>
        <end position="237"/>
    </location>
</feature>
<evidence type="ECO:0000313" key="3">
    <source>
        <dbReference type="Proteomes" id="UP000245926"/>
    </source>
</evidence>
<name>A0A2U8W0D7_9HYPH</name>
<dbReference type="Proteomes" id="UP000245926">
    <property type="component" value="Chromosome"/>
</dbReference>
<dbReference type="AlphaFoldDB" id="A0A2U8W0D7"/>
<dbReference type="KEGG" id="mets:DK389_02095"/>
<feature type="region of interest" description="Disordered" evidence="1">
    <location>
        <begin position="1"/>
        <end position="27"/>
    </location>
</feature>
<dbReference type="Pfam" id="PF13618">
    <property type="entry name" value="Gluconate_2-dh3"/>
    <property type="match status" value="1"/>
</dbReference>
<reference evidence="3" key="1">
    <citation type="submission" date="2018-05" db="EMBL/GenBank/DDBJ databases">
        <title>Complete Genome Sequence of Methylobacterium sp. 17SD2-17.</title>
        <authorList>
            <person name="Srinivasan S."/>
        </authorList>
    </citation>
    <scope>NUCLEOTIDE SEQUENCE [LARGE SCALE GENOMIC DNA]</scope>
    <source>
        <strain evidence="3">17SD2-17</strain>
    </source>
</reference>
<dbReference type="OrthoDB" id="9780765at2"/>
<dbReference type="InterPro" id="IPR027056">
    <property type="entry name" value="Gluconate_2DH_su3"/>
</dbReference>
<dbReference type="RefSeq" id="WP_109887211.1">
    <property type="nucleotide sequence ID" value="NZ_CP029550.1"/>
</dbReference>
<sequence>MPEHRIPASDPLKTARENDPRRDLYPGYDVLSKRDGPSWNAMTREVIAERLSIGPETHHFFTDDEWPTLKAICERIVPQPPGRPGWIPVAALVDHKLHAGERDGYRYAGLPEQGEAWRRGLQALDAEAQRAFGAHFHELGDWAQDKLLRAAEAGALTDPAWEDMASDLFFKQRVLPDVVKAYYAHPTAWNEIGWGGPASPRGYVRMDFGRRDPWEAAEAKPGHEEEARRANLRVSRW</sequence>
<feature type="compositionally biased region" description="Basic and acidic residues" evidence="1">
    <location>
        <begin position="215"/>
        <end position="229"/>
    </location>
</feature>
<protein>
    <submittedName>
        <fullName evidence="2">Gluconate 2-dehydrogenase</fullName>
    </submittedName>
</protein>
<keyword evidence="3" id="KW-1185">Reference proteome</keyword>
<gene>
    <name evidence="2" type="ORF">DK389_02095</name>
</gene>
<accession>A0A2U8W0D7</accession>
<dbReference type="EMBL" id="CP029550">
    <property type="protein sequence ID" value="AWN39543.1"/>
    <property type="molecule type" value="Genomic_DNA"/>
</dbReference>
<proteinExistence type="predicted"/>